<dbReference type="RefSeq" id="WP_008080808.1">
    <property type="nucleotide sequence ID" value="NZ_AEVT01000107.1"/>
</dbReference>
<evidence type="ECO:0000313" key="1">
    <source>
        <dbReference type="EMBL" id="EGA68398.1"/>
    </source>
</evidence>
<dbReference type="AlphaFoldDB" id="E8MC93"/>
<dbReference type="OrthoDB" id="1495661at2"/>
<accession>E8MC93</accession>
<reference evidence="1 2" key="1">
    <citation type="journal article" date="2012" name="Int. J. Syst. Evol. Microbiol.">
        <title>Vibrio caribbeanicus sp. nov., isolated from the marine sponge Scleritoderma cyanea.</title>
        <authorList>
            <person name="Hoffmann M."/>
            <person name="Monday S.R."/>
            <person name="Allard M.W."/>
            <person name="Strain E.A."/>
            <person name="Whittaker P."/>
            <person name="Naum M."/>
            <person name="McCarthy P.J."/>
            <person name="Lopez J.V."/>
            <person name="Fischer M."/>
            <person name="Brown E.W."/>
        </authorList>
    </citation>
    <scope>NUCLEOTIDE SEQUENCE [LARGE SCALE GENOMIC DNA]</scope>
    <source>
        <strain evidence="2">DSMZ 21326</strain>
    </source>
</reference>
<evidence type="ECO:0000313" key="2">
    <source>
        <dbReference type="Proteomes" id="UP000006228"/>
    </source>
</evidence>
<dbReference type="GeneID" id="95571163"/>
<gene>
    <name evidence="1" type="ORF">VISI1226_08964</name>
</gene>
<comment type="caution">
    <text evidence="1">The sequence shown here is derived from an EMBL/GenBank/DDBJ whole genome shotgun (WGS) entry which is preliminary data.</text>
</comment>
<dbReference type="EMBL" id="AEVT01000107">
    <property type="protein sequence ID" value="EGA68398.1"/>
    <property type="molecule type" value="Genomic_DNA"/>
</dbReference>
<organism evidence="1 2">
    <name type="scientific">Vibrio sinaloensis DSM 21326</name>
    <dbReference type="NCBI Taxonomy" id="945550"/>
    <lineage>
        <taxon>Bacteria</taxon>
        <taxon>Pseudomonadati</taxon>
        <taxon>Pseudomonadota</taxon>
        <taxon>Gammaproteobacteria</taxon>
        <taxon>Vibrionales</taxon>
        <taxon>Vibrionaceae</taxon>
        <taxon>Vibrio</taxon>
        <taxon>Vibrio oreintalis group</taxon>
    </lineage>
</organism>
<protein>
    <submittedName>
        <fullName evidence="1">Uncharacterized protein</fullName>
    </submittedName>
</protein>
<dbReference type="eggNOG" id="ENOG502ZKI7">
    <property type="taxonomic scope" value="Bacteria"/>
</dbReference>
<name>E8MC93_PHOS4</name>
<proteinExistence type="predicted"/>
<dbReference type="Proteomes" id="UP000006228">
    <property type="component" value="Unassembled WGS sequence"/>
</dbReference>
<sequence>MELVDLARVASQNNDIRAEVECYCRINNLTAQKVYNQLSLHVATHYQQGRYSFEFCDAVVNLLFDHMLDDFGSDARQKCLPEPAFAIYLAFDSGEYHHSEDEEHICPIIKYTNPEIARILEKHRGRD</sequence>